<keyword evidence="1" id="KW-1133">Transmembrane helix</keyword>
<protein>
    <submittedName>
        <fullName evidence="2">Uncharacterized protein DUF2798</fullName>
    </submittedName>
</protein>
<accession>A0A4R7BVM6</accession>
<dbReference type="EMBL" id="SNZR01000014">
    <property type="protein sequence ID" value="TDR89132.1"/>
    <property type="molecule type" value="Genomic_DNA"/>
</dbReference>
<dbReference type="AlphaFoldDB" id="A0A4R7BVM6"/>
<feature type="transmembrane region" description="Helical" evidence="1">
    <location>
        <begin position="20"/>
        <end position="40"/>
    </location>
</feature>
<evidence type="ECO:0000313" key="2">
    <source>
        <dbReference type="EMBL" id="TDR89132.1"/>
    </source>
</evidence>
<keyword evidence="3" id="KW-1185">Reference proteome</keyword>
<comment type="caution">
    <text evidence="2">The sequence shown here is derived from an EMBL/GenBank/DDBJ whole genome shotgun (WGS) entry which is preliminary data.</text>
</comment>
<proteinExistence type="predicted"/>
<name>A0A4R7BVM6_9HYPH</name>
<feature type="transmembrane region" description="Helical" evidence="1">
    <location>
        <begin position="52"/>
        <end position="72"/>
    </location>
</feature>
<gene>
    <name evidence="2" type="ORF">EV668_3620</name>
</gene>
<organism evidence="2 3">
    <name type="scientific">Enterovirga rhinocerotis</name>
    <dbReference type="NCBI Taxonomy" id="1339210"/>
    <lineage>
        <taxon>Bacteria</taxon>
        <taxon>Pseudomonadati</taxon>
        <taxon>Pseudomonadota</taxon>
        <taxon>Alphaproteobacteria</taxon>
        <taxon>Hyphomicrobiales</taxon>
        <taxon>Methylobacteriaceae</taxon>
        <taxon>Enterovirga</taxon>
    </lineage>
</organism>
<dbReference type="Pfam" id="PF11391">
    <property type="entry name" value="DUF2798"/>
    <property type="match status" value="1"/>
</dbReference>
<evidence type="ECO:0000256" key="1">
    <source>
        <dbReference type="SAM" id="Phobius"/>
    </source>
</evidence>
<dbReference type="PROSITE" id="PS51257">
    <property type="entry name" value="PROKAR_LIPOPROTEIN"/>
    <property type="match status" value="1"/>
</dbReference>
<sequence>MSLHRPGRGRRRLPSHYAPILLPLILSLMMSCIVSAVATLRTLGFSPDFFALWPGAWALSWIVAFPTLLILLPLARRIVGLLIDPPPA</sequence>
<dbReference type="InterPro" id="IPR021529">
    <property type="entry name" value="DUF2798"/>
</dbReference>
<dbReference type="RefSeq" id="WP_133772611.1">
    <property type="nucleotide sequence ID" value="NZ_SNZR01000014.1"/>
</dbReference>
<dbReference type="Proteomes" id="UP000295122">
    <property type="component" value="Unassembled WGS sequence"/>
</dbReference>
<reference evidence="2 3" key="1">
    <citation type="submission" date="2019-03" db="EMBL/GenBank/DDBJ databases">
        <title>Genomic Encyclopedia of Type Strains, Phase IV (KMG-IV): sequencing the most valuable type-strain genomes for metagenomic binning, comparative biology and taxonomic classification.</title>
        <authorList>
            <person name="Goeker M."/>
        </authorList>
    </citation>
    <scope>NUCLEOTIDE SEQUENCE [LARGE SCALE GENOMIC DNA]</scope>
    <source>
        <strain evidence="2 3">DSM 25903</strain>
    </source>
</reference>
<evidence type="ECO:0000313" key="3">
    <source>
        <dbReference type="Proteomes" id="UP000295122"/>
    </source>
</evidence>
<dbReference type="OrthoDB" id="7159403at2"/>
<keyword evidence="1" id="KW-0812">Transmembrane</keyword>
<keyword evidence="1" id="KW-0472">Membrane</keyword>